<keyword evidence="6" id="KW-0479">Metal-binding</keyword>
<evidence type="ECO:0000256" key="9">
    <source>
        <dbReference type="ARBA" id="ARBA00022989"/>
    </source>
</evidence>
<dbReference type="RefSeq" id="WP_135761870.1">
    <property type="nucleotide sequence ID" value="NZ_RQHW01000078.1"/>
</dbReference>
<feature type="transmembrane region" description="Helical" evidence="12">
    <location>
        <begin position="195"/>
        <end position="212"/>
    </location>
</feature>
<feature type="transmembrane region" description="Helical" evidence="12">
    <location>
        <begin position="31"/>
        <end position="53"/>
    </location>
</feature>
<dbReference type="GO" id="GO:0008237">
    <property type="term" value="F:metallopeptidase activity"/>
    <property type="evidence" value="ECO:0007669"/>
    <property type="project" value="UniProtKB-KW"/>
</dbReference>
<keyword evidence="11 12" id="KW-0472">Membrane</keyword>
<sequence length="314" mass="35640">MTTNTKFFTDEEVESYRENIKLEADQKSNRFLILLFVLLSIGGFYLSGVFSSSPLDVIILMGIIFFHEMGHLVAMKAVGFTDLKVFFIPFMGAVAMGKQNATSQLKKVFISFMGPMPGILLSMLLFEFAPKDNPHLVQAMYVLLILNFFNLLPVFPLDGGRIIDDLFSKNLYIRIAFSLISGVAMLIIAYFFAEWIFAFLTLLTWIGLYSTIQYDKTSRLEGLNGENISDLNSILQLPSEKLNYLLTSLRQGFSAVYDSKRRYSITYQHLRNLADYNNHIASPLSLRVLVFLLYCITLVSASVYILEILPALMI</sequence>
<dbReference type="PANTHER" id="PTHR39188:SF3">
    <property type="entry name" value="STAGE IV SPORULATION PROTEIN FB"/>
    <property type="match status" value="1"/>
</dbReference>
<dbReference type="Pfam" id="PF02163">
    <property type="entry name" value="Peptidase_M50"/>
    <property type="match status" value="1"/>
</dbReference>
<evidence type="ECO:0000256" key="2">
    <source>
        <dbReference type="ARBA" id="ARBA00004141"/>
    </source>
</evidence>
<keyword evidence="8" id="KW-0862">Zinc</keyword>
<evidence type="ECO:0000256" key="11">
    <source>
        <dbReference type="ARBA" id="ARBA00023136"/>
    </source>
</evidence>
<dbReference type="InterPro" id="IPR008915">
    <property type="entry name" value="Peptidase_M50"/>
</dbReference>
<keyword evidence="9 12" id="KW-1133">Transmembrane helix</keyword>
<evidence type="ECO:0000259" key="13">
    <source>
        <dbReference type="Pfam" id="PF02163"/>
    </source>
</evidence>
<keyword evidence="15" id="KW-1185">Reference proteome</keyword>
<comment type="cofactor">
    <cofactor evidence="1">
        <name>Zn(2+)</name>
        <dbReference type="ChEBI" id="CHEBI:29105"/>
    </cofactor>
</comment>
<comment type="caution">
    <text evidence="14">The sequence shown here is derived from an EMBL/GenBank/DDBJ whole genome shotgun (WGS) entry which is preliminary data.</text>
</comment>
<dbReference type="Proteomes" id="UP000298058">
    <property type="component" value="Unassembled WGS sequence"/>
</dbReference>
<evidence type="ECO:0000256" key="5">
    <source>
        <dbReference type="ARBA" id="ARBA00022692"/>
    </source>
</evidence>
<evidence type="ECO:0000313" key="15">
    <source>
        <dbReference type="Proteomes" id="UP000298058"/>
    </source>
</evidence>
<evidence type="ECO:0000256" key="6">
    <source>
        <dbReference type="ARBA" id="ARBA00022723"/>
    </source>
</evidence>
<evidence type="ECO:0000256" key="1">
    <source>
        <dbReference type="ARBA" id="ARBA00001947"/>
    </source>
</evidence>
<feature type="transmembrane region" description="Helical" evidence="12">
    <location>
        <begin position="73"/>
        <end position="96"/>
    </location>
</feature>
<feature type="transmembrane region" description="Helical" evidence="12">
    <location>
        <begin position="171"/>
        <end position="189"/>
    </location>
</feature>
<dbReference type="GO" id="GO:0016020">
    <property type="term" value="C:membrane"/>
    <property type="evidence" value="ECO:0007669"/>
    <property type="project" value="UniProtKB-SubCell"/>
</dbReference>
<name>A0A4R9LU67_9LEPT</name>
<evidence type="ECO:0000256" key="10">
    <source>
        <dbReference type="ARBA" id="ARBA00023049"/>
    </source>
</evidence>
<evidence type="ECO:0000256" key="4">
    <source>
        <dbReference type="ARBA" id="ARBA00022670"/>
    </source>
</evidence>
<feature type="domain" description="Peptidase M50" evidence="13">
    <location>
        <begin position="57"/>
        <end position="126"/>
    </location>
</feature>
<proteinExistence type="inferred from homology"/>
<evidence type="ECO:0000313" key="14">
    <source>
        <dbReference type="EMBL" id="TGN17316.1"/>
    </source>
</evidence>
<feature type="transmembrane region" description="Helical" evidence="12">
    <location>
        <begin position="138"/>
        <end position="159"/>
    </location>
</feature>
<dbReference type="AlphaFoldDB" id="A0A4R9LU67"/>
<evidence type="ECO:0000256" key="7">
    <source>
        <dbReference type="ARBA" id="ARBA00022801"/>
    </source>
</evidence>
<gene>
    <name evidence="14" type="ORF">EHS15_17410</name>
</gene>
<protein>
    <recommendedName>
        <fullName evidence="13">Peptidase M50 domain-containing protein</fullName>
    </recommendedName>
</protein>
<keyword evidence="4" id="KW-0645">Protease</keyword>
<keyword evidence="7" id="KW-0378">Hydrolase</keyword>
<evidence type="ECO:0000256" key="3">
    <source>
        <dbReference type="ARBA" id="ARBA00007931"/>
    </source>
</evidence>
<keyword evidence="10" id="KW-0482">Metalloprotease</keyword>
<organism evidence="14 15">
    <name type="scientific">Leptospira idonii</name>
    <dbReference type="NCBI Taxonomy" id="1193500"/>
    <lineage>
        <taxon>Bacteria</taxon>
        <taxon>Pseudomonadati</taxon>
        <taxon>Spirochaetota</taxon>
        <taxon>Spirochaetia</taxon>
        <taxon>Leptospirales</taxon>
        <taxon>Leptospiraceae</taxon>
        <taxon>Leptospira</taxon>
    </lineage>
</organism>
<comment type="subcellular location">
    <subcellularLocation>
        <location evidence="2">Membrane</location>
        <topology evidence="2">Multi-pass membrane protein</topology>
    </subcellularLocation>
</comment>
<evidence type="ECO:0000256" key="12">
    <source>
        <dbReference type="SAM" id="Phobius"/>
    </source>
</evidence>
<keyword evidence="5 12" id="KW-0812">Transmembrane</keyword>
<comment type="similarity">
    <text evidence="3">Belongs to the peptidase M50B family.</text>
</comment>
<dbReference type="OrthoDB" id="8772544at2"/>
<dbReference type="GO" id="GO:0006508">
    <property type="term" value="P:proteolysis"/>
    <property type="evidence" value="ECO:0007669"/>
    <property type="project" value="UniProtKB-KW"/>
</dbReference>
<reference evidence="14" key="1">
    <citation type="journal article" date="2019" name="PLoS Negl. Trop. Dis.">
        <title>Revisiting the worldwide diversity of Leptospira species in the environment.</title>
        <authorList>
            <person name="Vincent A.T."/>
            <person name="Schiettekatte O."/>
            <person name="Bourhy P."/>
            <person name="Veyrier F.J."/>
            <person name="Picardeau M."/>
        </authorList>
    </citation>
    <scope>NUCLEOTIDE SEQUENCE [LARGE SCALE GENOMIC DNA]</scope>
    <source>
        <strain evidence="14">201300427</strain>
    </source>
</reference>
<dbReference type="EMBL" id="RQHW01000078">
    <property type="protein sequence ID" value="TGN17316.1"/>
    <property type="molecule type" value="Genomic_DNA"/>
</dbReference>
<dbReference type="PANTHER" id="PTHR39188">
    <property type="entry name" value="MEMBRANE-ASSOCIATED ZINC METALLOPROTEASE M50B"/>
    <property type="match status" value="1"/>
</dbReference>
<accession>A0A4R9LU67</accession>
<evidence type="ECO:0000256" key="8">
    <source>
        <dbReference type="ARBA" id="ARBA00022833"/>
    </source>
</evidence>
<feature type="transmembrane region" description="Helical" evidence="12">
    <location>
        <begin position="288"/>
        <end position="306"/>
    </location>
</feature>
<dbReference type="GO" id="GO:0046872">
    <property type="term" value="F:metal ion binding"/>
    <property type="evidence" value="ECO:0007669"/>
    <property type="project" value="UniProtKB-KW"/>
</dbReference>
<feature type="transmembrane region" description="Helical" evidence="12">
    <location>
        <begin position="108"/>
        <end position="126"/>
    </location>
</feature>